<feature type="transmembrane region" description="Helical" evidence="6">
    <location>
        <begin position="421"/>
        <end position="441"/>
    </location>
</feature>
<dbReference type="InterPro" id="IPR039653">
    <property type="entry name" value="Prenyltransferase"/>
</dbReference>
<evidence type="ECO:0000313" key="8">
    <source>
        <dbReference type="Proteomes" id="UP000766595"/>
    </source>
</evidence>
<dbReference type="EMBL" id="JAHHZF010000012">
    <property type="protein sequence ID" value="MBT9292263.1"/>
    <property type="molecule type" value="Genomic_DNA"/>
</dbReference>
<feature type="transmembrane region" description="Helical" evidence="6">
    <location>
        <begin position="324"/>
        <end position="345"/>
    </location>
</feature>
<dbReference type="GO" id="GO:0005886">
    <property type="term" value="C:plasma membrane"/>
    <property type="evidence" value="ECO:0007669"/>
    <property type="project" value="TreeGrafter"/>
</dbReference>
<dbReference type="Proteomes" id="UP000766595">
    <property type="component" value="Unassembled WGS sequence"/>
</dbReference>
<dbReference type="InterPro" id="IPR023214">
    <property type="entry name" value="HAD_sf"/>
</dbReference>
<comment type="caution">
    <text evidence="7">The sequence shown here is derived from an EMBL/GenBank/DDBJ whole genome shotgun (WGS) entry which is preliminary data.</text>
</comment>
<keyword evidence="4 6" id="KW-1133">Transmembrane helix</keyword>
<feature type="transmembrane region" description="Helical" evidence="6">
    <location>
        <begin position="299"/>
        <end position="317"/>
    </location>
</feature>
<gene>
    <name evidence="7" type="ORF">KL771_22565</name>
</gene>
<dbReference type="Gene3D" id="3.40.50.1000">
    <property type="entry name" value="HAD superfamily/HAD-like"/>
    <property type="match status" value="1"/>
</dbReference>
<accession>A0A947GD87</accession>
<dbReference type="NCBIfam" id="NF006088">
    <property type="entry name" value="PRK08238.1"/>
    <property type="match status" value="1"/>
</dbReference>
<organism evidence="7 8">
    <name type="scientific">Prosthecodimorpha staleyi</name>
    <dbReference type="NCBI Taxonomy" id="2840188"/>
    <lineage>
        <taxon>Bacteria</taxon>
        <taxon>Pseudomonadati</taxon>
        <taxon>Pseudomonadota</taxon>
        <taxon>Alphaproteobacteria</taxon>
        <taxon>Hyphomicrobiales</taxon>
        <taxon>Ancalomicrobiaceae</taxon>
        <taxon>Prosthecodimorpha</taxon>
    </lineage>
</organism>
<keyword evidence="8" id="KW-1185">Reference proteome</keyword>
<feature type="transmembrane region" description="Helical" evidence="6">
    <location>
        <begin position="390"/>
        <end position="415"/>
    </location>
</feature>
<protein>
    <submittedName>
        <fullName evidence="7">UbiA family prenyltransferase</fullName>
    </submittedName>
</protein>
<evidence type="ECO:0000313" key="7">
    <source>
        <dbReference type="EMBL" id="MBT9292263.1"/>
    </source>
</evidence>
<sequence length="482" mass="51820">MRRVGVALSASASSVPLVVDVDGTLIRTDLLYEAFLDTVGLGTRHVLAVAQSLAAGKAALKRFLAERSGLAYETLPYDPAVLDLVRSARAEGRPVYLATAGDRLHAEKIMTELGLFDGFYASDGRTNLSGDAKADKLAAEFGEQGFDYVGNDAADLPVWRKARRAYGIRLVATVKARLAALKPDWVELSAEPASLRVWAKAIRVHQWSKNLLVFVPLITAHHFGLADLGAALIAFAAFSLCASSVYLVNDMVDLKADRAHPTKRNRPLAAGRITIAEGAIAAAVLLAVSAGLALMVSPVFLMILALYYLSTLAYSFVLKRKLMADVIVLAGLYGLRVFAGAVAIGVFVSEWLFAFSILFFTALALVKRHVELSVLMARGFDQSANRGYRVADRAIVLALAAAAGMNAVTIFAFYVSTPTVAGLYTHPQILWLICPILLYWIGRVLMMAGRGDLDDDPIVFAIRDRNSWAAAAFSGACILAAL</sequence>
<dbReference type="GO" id="GO:0009247">
    <property type="term" value="P:glycolipid biosynthetic process"/>
    <property type="evidence" value="ECO:0007669"/>
    <property type="project" value="TreeGrafter"/>
</dbReference>
<dbReference type="PANTHER" id="PTHR11048">
    <property type="entry name" value="PRENYLTRANSFERASES"/>
    <property type="match status" value="1"/>
</dbReference>
<evidence type="ECO:0000256" key="6">
    <source>
        <dbReference type="SAM" id="Phobius"/>
    </source>
</evidence>
<feature type="transmembrane region" description="Helical" evidence="6">
    <location>
        <begin position="269"/>
        <end position="293"/>
    </location>
</feature>
<dbReference type="InterPro" id="IPR044878">
    <property type="entry name" value="UbiA_sf"/>
</dbReference>
<keyword evidence="2" id="KW-1003">Cell membrane</keyword>
<dbReference type="SUPFAM" id="SSF56784">
    <property type="entry name" value="HAD-like"/>
    <property type="match status" value="1"/>
</dbReference>
<dbReference type="GO" id="GO:0016765">
    <property type="term" value="F:transferase activity, transferring alkyl or aryl (other than methyl) groups"/>
    <property type="evidence" value="ECO:0007669"/>
    <property type="project" value="InterPro"/>
</dbReference>
<dbReference type="PANTHER" id="PTHR11048:SF5">
    <property type="entry name" value="DECAPRENYL-PHOSPHATE PHOSPHORIBOSYLTRANSFERASE"/>
    <property type="match status" value="1"/>
</dbReference>
<keyword evidence="5 6" id="KW-0472">Membrane</keyword>
<dbReference type="Pfam" id="PF12710">
    <property type="entry name" value="HAD"/>
    <property type="match status" value="1"/>
</dbReference>
<evidence type="ECO:0000256" key="1">
    <source>
        <dbReference type="ARBA" id="ARBA00004141"/>
    </source>
</evidence>
<dbReference type="CDD" id="cd13963">
    <property type="entry name" value="PT_UbiA_2"/>
    <property type="match status" value="1"/>
</dbReference>
<name>A0A947GD87_9HYPH</name>
<proteinExistence type="predicted"/>
<evidence type="ECO:0000256" key="2">
    <source>
        <dbReference type="ARBA" id="ARBA00022475"/>
    </source>
</evidence>
<evidence type="ECO:0000256" key="3">
    <source>
        <dbReference type="ARBA" id="ARBA00022692"/>
    </source>
</evidence>
<dbReference type="InterPro" id="IPR036412">
    <property type="entry name" value="HAD-like_sf"/>
</dbReference>
<evidence type="ECO:0000256" key="5">
    <source>
        <dbReference type="ARBA" id="ARBA00023136"/>
    </source>
</evidence>
<reference evidence="7 8" key="1">
    <citation type="submission" date="2021-06" db="EMBL/GenBank/DDBJ databases">
        <authorList>
            <person name="Grouzdev D.S."/>
            <person name="Koziaeva V."/>
        </authorList>
    </citation>
    <scope>NUCLEOTIDE SEQUENCE [LARGE SCALE GENOMIC DNA]</scope>
    <source>
        <strain evidence="7 8">22</strain>
    </source>
</reference>
<keyword evidence="3 6" id="KW-0812">Transmembrane</keyword>
<dbReference type="Pfam" id="PF01040">
    <property type="entry name" value="UbiA"/>
    <property type="match status" value="1"/>
</dbReference>
<comment type="subcellular location">
    <subcellularLocation>
        <location evidence="1">Membrane</location>
        <topology evidence="1">Multi-pass membrane protein</topology>
    </subcellularLocation>
</comment>
<feature type="transmembrane region" description="Helical" evidence="6">
    <location>
        <begin position="228"/>
        <end position="248"/>
    </location>
</feature>
<dbReference type="InterPro" id="IPR000537">
    <property type="entry name" value="UbiA_prenyltransferase"/>
</dbReference>
<dbReference type="Gene3D" id="1.10.357.140">
    <property type="entry name" value="UbiA prenyltransferase"/>
    <property type="match status" value="1"/>
</dbReference>
<dbReference type="AlphaFoldDB" id="A0A947GD87"/>
<evidence type="ECO:0000256" key="4">
    <source>
        <dbReference type="ARBA" id="ARBA00022989"/>
    </source>
</evidence>
<feature type="transmembrane region" description="Helical" evidence="6">
    <location>
        <begin position="351"/>
        <end position="370"/>
    </location>
</feature>